<sequence>MDWSRAALIWRGVFAVVGWASVGLYYGLTISGLTPAETATRTLHFFSFFTIQTNLLVAVALTLPLIGVRTRPGRWASSEGVRAGVTMYAVVVGLVYHFLLHATWNPQGLYQVANIGLHYVMPVAILIDWLVFTPNGRLRWIDAGKWLAFPLIYSGWLLLLGAVSGWYPYWFIDVAELGLGRTLLNLCGLLAFFGVVGLTVVAIDRTLGRRDRTAASA</sequence>
<evidence type="ECO:0000256" key="1">
    <source>
        <dbReference type="SAM" id="Phobius"/>
    </source>
</evidence>
<keyword evidence="1" id="KW-0812">Transmembrane</keyword>
<keyword evidence="1" id="KW-1133">Transmembrane helix</keyword>
<dbReference type="EMBL" id="BSOY01000029">
    <property type="protein sequence ID" value="GLS01553.1"/>
    <property type="molecule type" value="Genomic_DNA"/>
</dbReference>
<protein>
    <submittedName>
        <fullName evidence="2">Membrane protein</fullName>
    </submittedName>
</protein>
<comment type="caution">
    <text evidence="2">The sequence shown here is derived from an EMBL/GenBank/DDBJ whole genome shotgun (WGS) entry which is preliminary data.</text>
</comment>
<feature type="transmembrane region" description="Helical" evidence="1">
    <location>
        <begin position="182"/>
        <end position="203"/>
    </location>
</feature>
<gene>
    <name evidence="2" type="ORF">GCM10007859_15680</name>
</gene>
<keyword evidence="1" id="KW-0472">Membrane</keyword>
<keyword evidence="3" id="KW-1185">Reference proteome</keyword>
<feature type="transmembrane region" description="Helical" evidence="1">
    <location>
        <begin position="80"/>
        <end position="100"/>
    </location>
</feature>
<feature type="transmembrane region" description="Helical" evidence="1">
    <location>
        <begin position="45"/>
        <end position="68"/>
    </location>
</feature>
<organism evidence="2 3">
    <name type="scientific">Brevundimonas denitrificans</name>
    <dbReference type="NCBI Taxonomy" id="1443434"/>
    <lineage>
        <taxon>Bacteria</taxon>
        <taxon>Pseudomonadati</taxon>
        <taxon>Pseudomonadota</taxon>
        <taxon>Alphaproteobacteria</taxon>
        <taxon>Caulobacterales</taxon>
        <taxon>Caulobacteraceae</taxon>
        <taxon>Brevundimonas</taxon>
    </lineage>
</organism>
<proteinExistence type="predicted"/>
<evidence type="ECO:0000313" key="2">
    <source>
        <dbReference type="EMBL" id="GLS01553.1"/>
    </source>
</evidence>
<reference evidence="3" key="1">
    <citation type="journal article" date="2019" name="Int. J. Syst. Evol. Microbiol.">
        <title>The Global Catalogue of Microorganisms (GCM) 10K type strain sequencing project: providing services to taxonomists for standard genome sequencing and annotation.</title>
        <authorList>
            <consortium name="The Broad Institute Genomics Platform"/>
            <consortium name="The Broad Institute Genome Sequencing Center for Infectious Disease"/>
            <person name="Wu L."/>
            <person name="Ma J."/>
        </authorList>
    </citation>
    <scope>NUCLEOTIDE SEQUENCE [LARGE SCALE GENOMIC DNA]</scope>
    <source>
        <strain evidence="3">NBRC 110107</strain>
    </source>
</reference>
<name>A0ABQ6BI08_9CAUL</name>
<dbReference type="InterPro" id="IPR049713">
    <property type="entry name" value="Pr6Pr-like"/>
</dbReference>
<evidence type="ECO:0000313" key="3">
    <source>
        <dbReference type="Proteomes" id="UP001156921"/>
    </source>
</evidence>
<feature type="transmembrane region" description="Helical" evidence="1">
    <location>
        <begin position="112"/>
        <end position="134"/>
    </location>
</feature>
<dbReference type="RefSeq" id="WP_284222412.1">
    <property type="nucleotide sequence ID" value="NZ_BSOY01000029.1"/>
</dbReference>
<dbReference type="NCBIfam" id="NF038065">
    <property type="entry name" value="Pr6Pr"/>
    <property type="match status" value="1"/>
</dbReference>
<feature type="transmembrane region" description="Helical" evidence="1">
    <location>
        <begin position="146"/>
        <end position="170"/>
    </location>
</feature>
<accession>A0ABQ6BI08</accession>
<feature type="transmembrane region" description="Helical" evidence="1">
    <location>
        <begin position="12"/>
        <end position="33"/>
    </location>
</feature>
<dbReference type="Proteomes" id="UP001156921">
    <property type="component" value="Unassembled WGS sequence"/>
</dbReference>